<sequence>MKYLLLILVFFLSKVGFSQTIHVQIDTSIKKSLTGKLYLFLQSDTSKRVPNEPDPAQPMFAWNVQNLEKNITLSFDKADSRLLPDNQTRLKPGYYKMAGIIDIDFEERGRANPGNVYARKEALLYVDEKGSGEVTVQFQSVIPQRKFRETERLKEITLKSQLLSGFRKKDIFMKAAIRLPASYLTNPTRTYPVVFVIPGWGGTHYDMMGNMPVQRYGMELGKEKIYVYLNPETQSPFGLHAFVDSRVNGPWGKALVEELVPYLEQNYRIVKDASQRFVMGQSTGGYGSLWLQLNYPDAFGGCWSVSPDPVDFTAFTCVNIYEPNANFYTDKDGKERDFFIMNGKALATTRSFNALDVFLGDGEQQQAFEAEFGVPDKNGRPQLLFDRVSGKVNPAVVKSWEPYDLGLFIQKNGKKLEPRLTGKVHVYAGADDNFFLQNAVRAFGGKAKGTSAIAELIPGADHWSIWSTVFTQRVQQEIDARIK</sequence>
<proteinExistence type="predicted"/>
<keyword evidence="1" id="KW-0378">Hydrolase</keyword>
<name>A0A4R6J1I6_9BACT</name>
<evidence type="ECO:0000313" key="2">
    <source>
        <dbReference type="Proteomes" id="UP000295741"/>
    </source>
</evidence>
<dbReference type="Pfam" id="PF00756">
    <property type="entry name" value="Esterase"/>
    <property type="match status" value="1"/>
</dbReference>
<dbReference type="SUPFAM" id="SSF53474">
    <property type="entry name" value="alpha/beta-Hydrolases"/>
    <property type="match status" value="1"/>
</dbReference>
<dbReference type="InterPro" id="IPR000801">
    <property type="entry name" value="Esterase-like"/>
</dbReference>
<comment type="caution">
    <text evidence="1">The sequence shown here is derived from an EMBL/GenBank/DDBJ whole genome shotgun (WGS) entry which is preliminary data.</text>
</comment>
<gene>
    <name evidence="1" type="ORF">BC659_1195</name>
</gene>
<dbReference type="Gene3D" id="3.40.50.1820">
    <property type="entry name" value="alpha/beta hydrolase"/>
    <property type="match status" value="1"/>
</dbReference>
<protein>
    <submittedName>
        <fullName evidence="1">S-formylglutathione hydrolase FrmB</fullName>
    </submittedName>
</protein>
<dbReference type="InterPro" id="IPR029058">
    <property type="entry name" value="AB_hydrolase_fold"/>
</dbReference>
<dbReference type="AlphaFoldDB" id="A0A4R6J1I6"/>
<dbReference type="PANTHER" id="PTHR48098:SF3">
    <property type="entry name" value="IRON(III) ENTEROBACTIN ESTERASE"/>
    <property type="match status" value="1"/>
</dbReference>
<keyword evidence="2" id="KW-1185">Reference proteome</keyword>
<dbReference type="OrthoDB" id="9768282at2"/>
<dbReference type="InterPro" id="IPR050583">
    <property type="entry name" value="Mycobacterial_A85_antigen"/>
</dbReference>
<dbReference type="GO" id="GO:0016787">
    <property type="term" value="F:hydrolase activity"/>
    <property type="evidence" value="ECO:0007669"/>
    <property type="project" value="UniProtKB-KW"/>
</dbReference>
<evidence type="ECO:0000313" key="1">
    <source>
        <dbReference type="EMBL" id="TDO29112.1"/>
    </source>
</evidence>
<accession>A0A4R6J1I6</accession>
<dbReference type="EMBL" id="SNWP01000010">
    <property type="protein sequence ID" value="TDO29112.1"/>
    <property type="molecule type" value="Genomic_DNA"/>
</dbReference>
<dbReference type="RefSeq" id="WP_133473718.1">
    <property type="nucleotide sequence ID" value="NZ_SNWP01000010.1"/>
</dbReference>
<organism evidence="1 2">
    <name type="scientific">Sediminibacterium goheungense</name>
    <dbReference type="NCBI Taxonomy" id="1086393"/>
    <lineage>
        <taxon>Bacteria</taxon>
        <taxon>Pseudomonadati</taxon>
        <taxon>Bacteroidota</taxon>
        <taxon>Chitinophagia</taxon>
        <taxon>Chitinophagales</taxon>
        <taxon>Chitinophagaceae</taxon>
        <taxon>Sediminibacterium</taxon>
    </lineage>
</organism>
<reference evidence="1 2" key="1">
    <citation type="submission" date="2019-03" db="EMBL/GenBank/DDBJ databases">
        <title>Genomic Encyclopedia of Archaeal and Bacterial Type Strains, Phase II (KMG-II): from individual species to whole genera.</title>
        <authorList>
            <person name="Goeker M."/>
        </authorList>
    </citation>
    <scope>NUCLEOTIDE SEQUENCE [LARGE SCALE GENOMIC DNA]</scope>
    <source>
        <strain evidence="1 2">DSM 28323</strain>
    </source>
</reference>
<dbReference type="PANTHER" id="PTHR48098">
    <property type="entry name" value="ENTEROCHELIN ESTERASE-RELATED"/>
    <property type="match status" value="1"/>
</dbReference>
<dbReference type="Proteomes" id="UP000295741">
    <property type="component" value="Unassembled WGS sequence"/>
</dbReference>